<protein>
    <submittedName>
        <fullName evidence="4">Uncharacterized protein</fullName>
    </submittedName>
</protein>
<keyword evidence="5" id="KW-1185">Reference proteome</keyword>
<reference evidence="4" key="1">
    <citation type="submission" date="2020-10" db="EMBL/GenBank/DDBJ databases">
        <authorList>
            <person name="Han B."/>
            <person name="Lu T."/>
            <person name="Zhao Q."/>
            <person name="Huang X."/>
            <person name="Zhao Y."/>
        </authorList>
    </citation>
    <scope>NUCLEOTIDE SEQUENCE</scope>
</reference>
<dbReference type="PANTHER" id="PTHR33091:SF7">
    <property type="entry name" value="INHIBITOR I FAMILY PROTEIN"/>
    <property type="match status" value="1"/>
</dbReference>
<keyword evidence="3" id="KW-0722">Serine protease inhibitor</keyword>
<dbReference type="Pfam" id="PF00280">
    <property type="entry name" value="potato_inhibit"/>
    <property type="match status" value="1"/>
</dbReference>
<proteinExistence type="inferred from homology"/>
<evidence type="ECO:0000256" key="2">
    <source>
        <dbReference type="ARBA" id="ARBA00022690"/>
    </source>
</evidence>
<evidence type="ECO:0000313" key="4">
    <source>
        <dbReference type="EMBL" id="CAD6272440.1"/>
    </source>
</evidence>
<comment type="caution">
    <text evidence="4">The sequence shown here is derived from an EMBL/GenBank/DDBJ whole genome shotgun (WGS) entry which is preliminary data.</text>
</comment>
<evidence type="ECO:0000256" key="3">
    <source>
        <dbReference type="ARBA" id="ARBA00022900"/>
    </source>
</evidence>
<dbReference type="Proteomes" id="UP000604825">
    <property type="component" value="Unassembled WGS sequence"/>
</dbReference>
<sequence length="68" mass="7533">MSHHSKTSWPEVEGLPAEVAKHKIQDDRPDVEVILVPVGSAVTDDFHTERIRVFFNKAGNVAEVPKIG</sequence>
<keyword evidence="2" id="KW-0646">Protease inhibitor</keyword>
<dbReference type="PRINTS" id="PR00292">
    <property type="entry name" value="POTATOINHBTR"/>
</dbReference>
<gene>
    <name evidence="4" type="ORF">NCGR_LOCUS55715</name>
</gene>
<accession>A0A811RRS6</accession>
<evidence type="ECO:0000313" key="5">
    <source>
        <dbReference type="Proteomes" id="UP000604825"/>
    </source>
</evidence>
<dbReference type="EMBL" id="CAJGYO010000016">
    <property type="protein sequence ID" value="CAD6272440.1"/>
    <property type="molecule type" value="Genomic_DNA"/>
</dbReference>
<dbReference type="SUPFAM" id="SSF54654">
    <property type="entry name" value="CI-2 family of serine protease inhibitors"/>
    <property type="match status" value="1"/>
</dbReference>
<organism evidence="4 5">
    <name type="scientific">Miscanthus lutarioriparius</name>
    <dbReference type="NCBI Taxonomy" id="422564"/>
    <lineage>
        <taxon>Eukaryota</taxon>
        <taxon>Viridiplantae</taxon>
        <taxon>Streptophyta</taxon>
        <taxon>Embryophyta</taxon>
        <taxon>Tracheophyta</taxon>
        <taxon>Spermatophyta</taxon>
        <taxon>Magnoliopsida</taxon>
        <taxon>Liliopsida</taxon>
        <taxon>Poales</taxon>
        <taxon>Poaceae</taxon>
        <taxon>PACMAD clade</taxon>
        <taxon>Panicoideae</taxon>
        <taxon>Andropogonodae</taxon>
        <taxon>Andropogoneae</taxon>
        <taxon>Saccharinae</taxon>
        <taxon>Miscanthus</taxon>
    </lineage>
</organism>
<dbReference type="PANTHER" id="PTHR33091">
    <property type="entry name" value="PROTEIN, PUTATIVE, EXPRESSED-RELATED"/>
    <property type="match status" value="1"/>
</dbReference>
<dbReference type="AlphaFoldDB" id="A0A811RRS6"/>
<name>A0A811RRS6_9POAL</name>
<evidence type="ECO:0000256" key="1">
    <source>
        <dbReference type="ARBA" id="ARBA00008210"/>
    </source>
</evidence>
<dbReference type="InterPro" id="IPR036354">
    <property type="entry name" value="Prot_inh_pot1_sf"/>
</dbReference>
<dbReference type="GO" id="GO:0009611">
    <property type="term" value="P:response to wounding"/>
    <property type="evidence" value="ECO:0007669"/>
    <property type="project" value="InterPro"/>
</dbReference>
<dbReference type="GO" id="GO:0004867">
    <property type="term" value="F:serine-type endopeptidase inhibitor activity"/>
    <property type="evidence" value="ECO:0007669"/>
    <property type="project" value="UniProtKB-KW"/>
</dbReference>
<comment type="similarity">
    <text evidence="1">Belongs to the protease inhibitor I13 (potato type I serine protease inhibitor) family.</text>
</comment>
<dbReference type="Gene3D" id="3.30.10.10">
    <property type="entry name" value="Trypsin Inhibitor V, subunit A"/>
    <property type="match status" value="1"/>
</dbReference>
<dbReference type="OrthoDB" id="599354at2759"/>
<dbReference type="InterPro" id="IPR000864">
    <property type="entry name" value="Prot_inh_pot1"/>
</dbReference>